<dbReference type="Proteomes" id="UP001295444">
    <property type="component" value="Chromosome 12"/>
</dbReference>
<reference evidence="2" key="1">
    <citation type="submission" date="2022-03" db="EMBL/GenBank/DDBJ databases">
        <authorList>
            <person name="Alioto T."/>
            <person name="Alioto T."/>
            <person name="Gomez Garrido J."/>
        </authorList>
    </citation>
    <scope>NUCLEOTIDE SEQUENCE</scope>
</reference>
<evidence type="ECO:0000313" key="3">
    <source>
        <dbReference type="Proteomes" id="UP001295444"/>
    </source>
</evidence>
<sequence>MAADHQAHGTGTTTSPATGKQPLTRMAPCMHKDHTRGSRREEEPEESHQNKQRQK</sequence>
<gene>
    <name evidence="2" type="ORF">PECUL_23A007241</name>
</gene>
<dbReference type="AlphaFoldDB" id="A0AAD1TG54"/>
<organism evidence="2 3">
    <name type="scientific">Pelobates cultripes</name>
    <name type="common">Western spadefoot toad</name>
    <dbReference type="NCBI Taxonomy" id="61616"/>
    <lineage>
        <taxon>Eukaryota</taxon>
        <taxon>Metazoa</taxon>
        <taxon>Chordata</taxon>
        <taxon>Craniata</taxon>
        <taxon>Vertebrata</taxon>
        <taxon>Euteleostomi</taxon>
        <taxon>Amphibia</taxon>
        <taxon>Batrachia</taxon>
        <taxon>Anura</taxon>
        <taxon>Pelobatoidea</taxon>
        <taxon>Pelobatidae</taxon>
        <taxon>Pelobates</taxon>
    </lineage>
</organism>
<name>A0AAD1TG54_PELCU</name>
<proteinExistence type="predicted"/>
<evidence type="ECO:0000256" key="1">
    <source>
        <dbReference type="SAM" id="MobiDB-lite"/>
    </source>
</evidence>
<accession>A0AAD1TG54</accession>
<evidence type="ECO:0000313" key="2">
    <source>
        <dbReference type="EMBL" id="CAH2324482.1"/>
    </source>
</evidence>
<keyword evidence="3" id="KW-1185">Reference proteome</keyword>
<dbReference type="EMBL" id="OW240923">
    <property type="protein sequence ID" value="CAH2324482.1"/>
    <property type="molecule type" value="Genomic_DNA"/>
</dbReference>
<protein>
    <submittedName>
        <fullName evidence="2">Uncharacterized protein</fullName>
    </submittedName>
</protein>
<feature type="compositionally biased region" description="Polar residues" evidence="1">
    <location>
        <begin position="9"/>
        <end position="18"/>
    </location>
</feature>
<feature type="compositionally biased region" description="Basic and acidic residues" evidence="1">
    <location>
        <begin position="30"/>
        <end position="49"/>
    </location>
</feature>
<feature type="region of interest" description="Disordered" evidence="1">
    <location>
        <begin position="1"/>
        <end position="55"/>
    </location>
</feature>